<dbReference type="InterPro" id="IPR044992">
    <property type="entry name" value="ChyE-like"/>
</dbReference>
<proteinExistence type="predicted"/>
<comment type="caution">
    <text evidence="2">The sequence shown here is derived from an EMBL/GenBank/DDBJ whole genome shotgun (WGS) entry which is preliminary data.</text>
</comment>
<keyword evidence="2" id="KW-0315">Glutamine amidotransferase</keyword>
<feature type="domain" description="Glutamine amidotransferase" evidence="1">
    <location>
        <begin position="41"/>
        <end position="180"/>
    </location>
</feature>
<dbReference type="Gene3D" id="3.40.50.880">
    <property type="match status" value="1"/>
</dbReference>
<evidence type="ECO:0000313" key="3">
    <source>
        <dbReference type="Proteomes" id="UP001207337"/>
    </source>
</evidence>
<dbReference type="Proteomes" id="UP001207337">
    <property type="component" value="Unassembled WGS sequence"/>
</dbReference>
<organism evidence="2 3">
    <name type="scientific">Fodinibius salicampi</name>
    <dbReference type="NCBI Taxonomy" id="1920655"/>
    <lineage>
        <taxon>Bacteria</taxon>
        <taxon>Pseudomonadati</taxon>
        <taxon>Balneolota</taxon>
        <taxon>Balneolia</taxon>
        <taxon>Balneolales</taxon>
        <taxon>Balneolaceae</taxon>
        <taxon>Fodinibius</taxon>
    </lineage>
</organism>
<dbReference type="InterPro" id="IPR017926">
    <property type="entry name" value="GATASE"/>
</dbReference>
<evidence type="ECO:0000259" key="1">
    <source>
        <dbReference type="Pfam" id="PF00117"/>
    </source>
</evidence>
<evidence type="ECO:0000313" key="2">
    <source>
        <dbReference type="EMBL" id="MCW9711799.1"/>
    </source>
</evidence>
<reference evidence="2 3" key="1">
    <citation type="submission" date="2021-11" db="EMBL/GenBank/DDBJ databases">
        <title>Aliifidinibius sp. nov., a new bacterium isolated from saline soil.</title>
        <authorList>
            <person name="Galisteo C."/>
            <person name="De La Haba R."/>
            <person name="Sanchez-Porro C."/>
            <person name="Ventosa A."/>
        </authorList>
    </citation>
    <scope>NUCLEOTIDE SEQUENCE [LARGE SCALE GENOMIC DNA]</scope>
    <source>
        <strain evidence="2 3">KACC 190600</strain>
    </source>
</reference>
<dbReference type="Pfam" id="PF00117">
    <property type="entry name" value="GATase"/>
    <property type="match status" value="1"/>
</dbReference>
<dbReference type="RefSeq" id="WP_265787306.1">
    <property type="nucleotide sequence ID" value="NZ_BAABRS010000001.1"/>
</dbReference>
<keyword evidence="3" id="KW-1185">Reference proteome</keyword>
<gene>
    <name evidence="2" type="ORF">LQ318_02680</name>
</gene>
<dbReference type="CDD" id="cd01741">
    <property type="entry name" value="GATase1_1"/>
    <property type="match status" value="1"/>
</dbReference>
<accession>A0ABT3PVC3</accession>
<dbReference type="SUPFAM" id="SSF52317">
    <property type="entry name" value="Class I glutamine amidotransferase-like"/>
    <property type="match status" value="1"/>
</dbReference>
<dbReference type="PROSITE" id="PS51273">
    <property type="entry name" value="GATASE_TYPE_1"/>
    <property type="match status" value="1"/>
</dbReference>
<dbReference type="EMBL" id="JAJNDC010000001">
    <property type="protein sequence ID" value="MCW9711799.1"/>
    <property type="molecule type" value="Genomic_DNA"/>
</dbReference>
<sequence length="233" mass="26507">MRLHYLQHVPFEGPGIIRSWSKNNNISLTRTRLYEDEELPPPREIDGLVVMGGPMGVYDAKRYPWLKKEKRFINNCIDRGIKVLGICLGAQLIADVLGAEVNSMNQKEIGWFPLNWNESARNHRLLDFLPTNQIVLHWHGDQFSLPGGALSLASSKGCANQGFLVDEQIMGLQFHLEITKDGLDELIQHSNNELKRSDGPFIQSPVTMLNAPHFEENHHTTRKLLNRFFSSPS</sequence>
<dbReference type="PANTHER" id="PTHR42695:SF5">
    <property type="entry name" value="GLUTAMINE AMIDOTRANSFERASE YLR126C-RELATED"/>
    <property type="match status" value="1"/>
</dbReference>
<dbReference type="PANTHER" id="PTHR42695">
    <property type="entry name" value="GLUTAMINE AMIDOTRANSFERASE YLR126C-RELATED"/>
    <property type="match status" value="1"/>
</dbReference>
<name>A0ABT3PVC3_9BACT</name>
<dbReference type="InterPro" id="IPR029062">
    <property type="entry name" value="Class_I_gatase-like"/>
</dbReference>
<protein>
    <submittedName>
        <fullName evidence="2">Type 1 glutamine amidotransferase</fullName>
    </submittedName>
</protein>